<proteinExistence type="predicted"/>
<feature type="transmembrane region" description="Helical" evidence="1">
    <location>
        <begin position="62"/>
        <end position="83"/>
    </location>
</feature>
<keyword evidence="1" id="KW-0812">Transmembrane</keyword>
<feature type="transmembrane region" description="Helical" evidence="1">
    <location>
        <begin position="12"/>
        <end position="42"/>
    </location>
</feature>
<dbReference type="GeneID" id="3998000"/>
<name>Q12Y37_METBU</name>
<gene>
    <name evidence="2" type="ordered locus">Mbur_0670</name>
</gene>
<evidence type="ECO:0000313" key="3">
    <source>
        <dbReference type="Proteomes" id="UP000001979"/>
    </source>
</evidence>
<reference evidence="3" key="1">
    <citation type="journal article" date="2009" name="ISME J.">
        <title>The genome sequence of the psychrophilic archaeon, Methanococcoides burtonii: the role of genome evolution in cold adaptation.</title>
        <authorList>
            <person name="Allen M.A."/>
            <person name="Lauro F.M."/>
            <person name="Williams T.J."/>
            <person name="Burg D."/>
            <person name="Siddiqui K.S."/>
            <person name="De Francisci D."/>
            <person name="Chong K.W."/>
            <person name="Pilak O."/>
            <person name="Chew H.H."/>
            <person name="De Maere M.Z."/>
            <person name="Ting L."/>
            <person name="Katrib M."/>
            <person name="Ng C."/>
            <person name="Sowers K.R."/>
            <person name="Galperin M.Y."/>
            <person name="Anderson I.J."/>
            <person name="Ivanova N."/>
            <person name="Dalin E."/>
            <person name="Martinez M."/>
            <person name="Lapidus A."/>
            <person name="Hauser L."/>
            <person name="Land M."/>
            <person name="Thomas T."/>
            <person name="Cavicchioli R."/>
        </authorList>
    </citation>
    <scope>NUCLEOTIDE SEQUENCE [LARGE SCALE GENOMIC DNA]</scope>
    <source>
        <strain evidence="3">DSM 6242 / NBRC 107633 / OCM 468 / ACE-M</strain>
    </source>
</reference>
<evidence type="ECO:0000256" key="1">
    <source>
        <dbReference type="SAM" id="Phobius"/>
    </source>
</evidence>
<keyword evidence="1" id="KW-0472">Membrane</keyword>
<sequence length="90" mass="9687">MNEKKGLKMKKWNTGALVGIVWGATSLITLECGIWCHPLIAYTFGLPTSIAFPIADIWDSHVVLFLLAPAIGALIGAGFGYLIDRSQRAG</sequence>
<dbReference type="STRING" id="259564.Mbur_0670"/>
<dbReference type="HOGENOM" id="CLU_2433843_0_0_2"/>
<keyword evidence="1" id="KW-1133">Transmembrane helix</keyword>
<dbReference type="Proteomes" id="UP000001979">
    <property type="component" value="Chromosome"/>
</dbReference>
<evidence type="ECO:0000313" key="2">
    <source>
        <dbReference type="EMBL" id="ABE51639.1"/>
    </source>
</evidence>
<dbReference type="RefSeq" id="WP_011498797.1">
    <property type="nucleotide sequence ID" value="NC_007955.1"/>
</dbReference>
<dbReference type="AlphaFoldDB" id="Q12Y37"/>
<accession>Q12Y37</accession>
<keyword evidence="3" id="KW-1185">Reference proteome</keyword>
<protein>
    <submittedName>
        <fullName evidence="2">Uncharacterized protein</fullName>
    </submittedName>
</protein>
<dbReference type="KEGG" id="mbu:Mbur_0670"/>
<dbReference type="EMBL" id="CP000300">
    <property type="protein sequence ID" value="ABE51639.1"/>
    <property type="molecule type" value="Genomic_DNA"/>
</dbReference>
<organism evidence="2 3">
    <name type="scientific">Methanococcoides burtonii (strain DSM 6242 / NBRC 107633 / OCM 468 / ACE-M)</name>
    <dbReference type="NCBI Taxonomy" id="259564"/>
    <lineage>
        <taxon>Archaea</taxon>
        <taxon>Methanobacteriati</taxon>
        <taxon>Methanobacteriota</taxon>
        <taxon>Stenosarchaea group</taxon>
        <taxon>Methanomicrobia</taxon>
        <taxon>Methanosarcinales</taxon>
        <taxon>Methanosarcinaceae</taxon>
        <taxon>Methanococcoides</taxon>
    </lineage>
</organism>